<dbReference type="CDD" id="cd08897">
    <property type="entry name" value="SRPBCC_CalC_Aha1-like_4"/>
    <property type="match status" value="1"/>
</dbReference>
<comment type="similarity">
    <text evidence="1">Belongs to the AHA1 family.</text>
</comment>
<evidence type="ECO:0000313" key="3">
    <source>
        <dbReference type="EMBL" id="MDU0200782.1"/>
    </source>
</evidence>
<sequence length="141" mass="16115">METAKQTVTVETTVHAPVEQVWAFWTQPEHITQWSFASDDWHAPRAENDLRVGGTFVTRLEAKDGSFGFDLGGVYDEVRTHEFISYTMGDGRKVEISFIRQDNDTKVIESFDAESANPVEMQRAGWQAFLDNFKKYSETAK</sequence>
<evidence type="ECO:0000313" key="4">
    <source>
        <dbReference type="Proteomes" id="UP001260980"/>
    </source>
</evidence>
<gene>
    <name evidence="3" type="ORF">RQP52_06740</name>
</gene>
<proteinExistence type="inferred from homology"/>
<evidence type="ECO:0000256" key="1">
    <source>
        <dbReference type="ARBA" id="ARBA00006817"/>
    </source>
</evidence>
<organism evidence="3 4">
    <name type="scientific">Paenibacillus violae</name>
    <dbReference type="NCBI Taxonomy" id="3077234"/>
    <lineage>
        <taxon>Bacteria</taxon>
        <taxon>Bacillati</taxon>
        <taxon>Bacillota</taxon>
        <taxon>Bacilli</taxon>
        <taxon>Bacillales</taxon>
        <taxon>Paenibacillaceae</taxon>
        <taxon>Paenibacillus</taxon>
    </lineage>
</organism>
<keyword evidence="4" id="KW-1185">Reference proteome</keyword>
<dbReference type="Proteomes" id="UP001260980">
    <property type="component" value="Unassembled WGS sequence"/>
</dbReference>
<feature type="domain" description="Activator of Hsp90 ATPase homologue 1/2-like C-terminal" evidence="2">
    <location>
        <begin position="16"/>
        <end position="137"/>
    </location>
</feature>
<dbReference type="Gene3D" id="3.30.530.20">
    <property type="match status" value="1"/>
</dbReference>
<accession>A0ABU3R968</accession>
<reference evidence="3 4" key="1">
    <citation type="submission" date="2023-10" db="EMBL/GenBank/DDBJ databases">
        <title>Paenibacillus strain PFR10 Genome sequencing and assembly.</title>
        <authorList>
            <person name="Kim I."/>
        </authorList>
    </citation>
    <scope>NUCLEOTIDE SEQUENCE [LARGE SCALE GENOMIC DNA]</scope>
    <source>
        <strain evidence="3 4">PFR10</strain>
    </source>
</reference>
<comment type="caution">
    <text evidence="3">The sequence shown here is derived from an EMBL/GenBank/DDBJ whole genome shotgun (WGS) entry which is preliminary data.</text>
</comment>
<dbReference type="InterPro" id="IPR013538">
    <property type="entry name" value="ASHA1/2-like_C"/>
</dbReference>
<dbReference type="SUPFAM" id="SSF55961">
    <property type="entry name" value="Bet v1-like"/>
    <property type="match status" value="1"/>
</dbReference>
<dbReference type="EMBL" id="JAWCUD010000001">
    <property type="protein sequence ID" value="MDU0200782.1"/>
    <property type="molecule type" value="Genomic_DNA"/>
</dbReference>
<dbReference type="RefSeq" id="WP_157326230.1">
    <property type="nucleotide sequence ID" value="NZ_JAWCUD010000001.1"/>
</dbReference>
<protein>
    <submittedName>
        <fullName evidence="3">SRPBCC family protein</fullName>
    </submittedName>
</protein>
<evidence type="ECO:0000259" key="2">
    <source>
        <dbReference type="Pfam" id="PF08327"/>
    </source>
</evidence>
<dbReference type="Pfam" id="PF08327">
    <property type="entry name" value="AHSA1"/>
    <property type="match status" value="1"/>
</dbReference>
<name>A0ABU3R968_9BACL</name>
<dbReference type="InterPro" id="IPR023393">
    <property type="entry name" value="START-like_dom_sf"/>
</dbReference>